<keyword evidence="2" id="KW-0472">Membrane</keyword>
<comment type="caution">
    <text evidence="3">The sequence shown here is derived from an EMBL/GenBank/DDBJ whole genome shotgun (WGS) entry which is preliminary data.</text>
</comment>
<keyword evidence="2" id="KW-1133">Transmembrane helix</keyword>
<evidence type="ECO:0000256" key="1">
    <source>
        <dbReference type="SAM" id="MobiDB-lite"/>
    </source>
</evidence>
<protein>
    <submittedName>
        <fullName evidence="3">9388_t:CDS:1</fullName>
    </submittedName>
</protein>
<evidence type="ECO:0000313" key="3">
    <source>
        <dbReference type="EMBL" id="CAI2192995.1"/>
    </source>
</evidence>
<sequence>MPNIDQLEKKPTRSPLLSARREEILYREDIKTSFGYAIAGITISLAIAGGVYVIERLSETPTEKTAELNHHGESIDTTSTN</sequence>
<evidence type="ECO:0000256" key="2">
    <source>
        <dbReference type="SAM" id="Phobius"/>
    </source>
</evidence>
<gene>
    <name evidence="3" type="ORF">FWILDA_LOCUS15855</name>
</gene>
<proteinExistence type="predicted"/>
<accession>A0A9W4T4U8</accession>
<name>A0A9W4T4U8_9GLOM</name>
<keyword evidence="2" id="KW-0812">Transmembrane</keyword>
<feature type="region of interest" description="Disordered" evidence="1">
    <location>
        <begin position="61"/>
        <end position="81"/>
    </location>
</feature>
<dbReference type="EMBL" id="CAMKVN010008934">
    <property type="protein sequence ID" value="CAI2192995.1"/>
    <property type="molecule type" value="Genomic_DNA"/>
</dbReference>
<feature type="transmembrane region" description="Helical" evidence="2">
    <location>
        <begin position="34"/>
        <end position="54"/>
    </location>
</feature>
<dbReference type="OrthoDB" id="2425549at2759"/>
<organism evidence="3 4">
    <name type="scientific">Funneliformis geosporum</name>
    <dbReference type="NCBI Taxonomy" id="1117311"/>
    <lineage>
        <taxon>Eukaryota</taxon>
        <taxon>Fungi</taxon>
        <taxon>Fungi incertae sedis</taxon>
        <taxon>Mucoromycota</taxon>
        <taxon>Glomeromycotina</taxon>
        <taxon>Glomeromycetes</taxon>
        <taxon>Glomerales</taxon>
        <taxon>Glomeraceae</taxon>
        <taxon>Funneliformis</taxon>
    </lineage>
</organism>
<dbReference type="Proteomes" id="UP001153678">
    <property type="component" value="Unassembled WGS sequence"/>
</dbReference>
<reference evidence="3" key="1">
    <citation type="submission" date="2022-08" db="EMBL/GenBank/DDBJ databases">
        <authorList>
            <person name="Kallberg Y."/>
            <person name="Tangrot J."/>
            <person name="Rosling A."/>
        </authorList>
    </citation>
    <scope>NUCLEOTIDE SEQUENCE</scope>
    <source>
        <strain evidence="3">Wild A</strain>
    </source>
</reference>
<keyword evidence="4" id="KW-1185">Reference proteome</keyword>
<evidence type="ECO:0000313" key="4">
    <source>
        <dbReference type="Proteomes" id="UP001153678"/>
    </source>
</evidence>
<feature type="compositionally biased region" description="Basic and acidic residues" evidence="1">
    <location>
        <begin position="61"/>
        <end position="74"/>
    </location>
</feature>
<dbReference type="AlphaFoldDB" id="A0A9W4T4U8"/>